<sequence>MSPMRTMYLRALAMAIAASAIGQGRVFTCENSTLLYSVKEADNDPMVVYQSNNVTRVFTQNPETGQWETELQPRTQGKTCDFKVITQTVQSKCVTTSDGPDRDLNFCTGGGSQQDDLDDVVAEHLVLLACSSEESAYAKVATADGSTHFIAAYHTQAEFEASEEYDPKNMSSTIEAFKRKQTCDDDSVHSRAMPALSGTTWAIVLTLIGAVILS</sequence>
<evidence type="ECO:0000313" key="3">
    <source>
        <dbReference type="Proteomes" id="UP000290189"/>
    </source>
</evidence>
<feature type="chain" id="PRO_5017996701" evidence="1">
    <location>
        <begin position="23"/>
        <end position="214"/>
    </location>
</feature>
<dbReference type="AlphaFoldDB" id="A0A3P3Y383"/>
<feature type="signal peptide" evidence="1">
    <location>
        <begin position="1"/>
        <end position="22"/>
    </location>
</feature>
<gene>
    <name evidence="2" type="ORF">PLBR_LOCUS1851</name>
</gene>
<proteinExistence type="predicted"/>
<keyword evidence="1" id="KW-0732">Signal</keyword>
<accession>A0A3P3Y383</accession>
<dbReference type="Proteomes" id="UP000290189">
    <property type="component" value="Unassembled WGS sequence"/>
</dbReference>
<reference evidence="2 3" key="1">
    <citation type="submission" date="2018-03" db="EMBL/GenBank/DDBJ databases">
        <authorList>
            <person name="Fogelqvist J."/>
        </authorList>
    </citation>
    <scope>NUCLEOTIDE SEQUENCE [LARGE SCALE GENOMIC DNA]</scope>
</reference>
<evidence type="ECO:0000256" key="1">
    <source>
        <dbReference type="SAM" id="SignalP"/>
    </source>
</evidence>
<organism evidence="2 3">
    <name type="scientific">Plasmodiophora brassicae</name>
    <name type="common">Clubroot disease agent</name>
    <dbReference type="NCBI Taxonomy" id="37360"/>
    <lineage>
        <taxon>Eukaryota</taxon>
        <taxon>Sar</taxon>
        <taxon>Rhizaria</taxon>
        <taxon>Endomyxa</taxon>
        <taxon>Phytomyxea</taxon>
        <taxon>Plasmodiophorida</taxon>
        <taxon>Plasmodiophoridae</taxon>
        <taxon>Plasmodiophora</taxon>
    </lineage>
</organism>
<dbReference type="EMBL" id="OVEO01000003">
    <property type="protein sequence ID" value="SPQ94636.1"/>
    <property type="molecule type" value="Genomic_DNA"/>
</dbReference>
<name>A0A3P3Y383_PLABS</name>
<geneLocation type="mitochondrion" evidence="2"/>
<evidence type="ECO:0000313" key="2">
    <source>
        <dbReference type="EMBL" id="SPQ94636.1"/>
    </source>
</evidence>
<protein>
    <submittedName>
        <fullName evidence="2">Uncharacterized protein</fullName>
    </submittedName>
</protein>
<keyword evidence="2" id="KW-0496">Mitochondrion</keyword>